<sequence length="141" mass="15477">MIYAKWIEADARFAFSLVDNGGQQITEGMRDALLSDESAGKVIVPDANGLPIATAPSLTAEQSAALERGWRDGALSAVMGIRDRHRDQKEIDVTTTLSDEQFNELLVYMQALRDWPQSADFPASGDRPAAPEWLASLNWQA</sequence>
<dbReference type="Pfam" id="PF16778">
    <property type="entry name" value="Phage_tail_APC"/>
    <property type="match status" value="1"/>
</dbReference>
<dbReference type="STRING" id="50340.PF66_00445"/>
<dbReference type="AlphaFoldDB" id="A0A0M9GJE9"/>
<gene>
    <name evidence="2" type="ORF">PF66_00445</name>
</gene>
<dbReference type="PATRIC" id="fig|50340.43.peg.2455"/>
<keyword evidence="3" id="KW-1185">Reference proteome</keyword>
<evidence type="ECO:0000313" key="2">
    <source>
        <dbReference type="EMBL" id="KPA92707.1"/>
    </source>
</evidence>
<dbReference type="RefSeq" id="WP_241494276.1">
    <property type="nucleotide sequence ID" value="NZ_JSYZ01000002.1"/>
</dbReference>
<evidence type="ECO:0000259" key="1">
    <source>
        <dbReference type="Pfam" id="PF16778"/>
    </source>
</evidence>
<protein>
    <recommendedName>
        <fullName evidence="1">Phage tail assembly chaperone-like domain-containing protein</fullName>
    </recommendedName>
</protein>
<name>A0A0M9GJE9_9PSED</name>
<comment type="caution">
    <text evidence="2">The sequence shown here is derived from an EMBL/GenBank/DDBJ whole genome shotgun (WGS) entry which is preliminary data.</text>
</comment>
<evidence type="ECO:0000313" key="3">
    <source>
        <dbReference type="Proteomes" id="UP000037931"/>
    </source>
</evidence>
<proteinExistence type="predicted"/>
<reference evidence="2 3" key="1">
    <citation type="journal article" date="2015" name="PLoS ONE">
        <title>Rice-Infecting Pseudomonas Genomes Are Highly Accessorized and Harbor Multiple Putative Virulence Mechanisms to Cause Sheath Brown Rot.</title>
        <authorList>
            <person name="Quibod I.L."/>
            <person name="Grande G."/>
            <person name="Oreiro E.G."/>
            <person name="Borja F.N."/>
            <person name="Dossa G.S."/>
            <person name="Mauleon R."/>
            <person name="Cruz C.V."/>
            <person name="Oliva R."/>
        </authorList>
    </citation>
    <scope>NUCLEOTIDE SEQUENCE [LARGE SCALE GENOMIC DNA]</scope>
    <source>
        <strain evidence="2 3">IRRI 6609</strain>
    </source>
</reference>
<dbReference type="InterPro" id="IPR031893">
    <property type="entry name" value="Phage_tail_APC"/>
</dbReference>
<dbReference type="Proteomes" id="UP000037931">
    <property type="component" value="Unassembled WGS sequence"/>
</dbReference>
<organism evidence="2 3">
    <name type="scientific">Pseudomonas asplenii</name>
    <dbReference type="NCBI Taxonomy" id="53407"/>
    <lineage>
        <taxon>Bacteria</taxon>
        <taxon>Pseudomonadati</taxon>
        <taxon>Pseudomonadota</taxon>
        <taxon>Gammaproteobacteria</taxon>
        <taxon>Pseudomonadales</taxon>
        <taxon>Pseudomonadaceae</taxon>
        <taxon>Pseudomonas</taxon>
    </lineage>
</organism>
<accession>A0A0M9GJE9</accession>
<dbReference type="EMBL" id="JSYZ01000002">
    <property type="protein sequence ID" value="KPA92707.1"/>
    <property type="molecule type" value="Genomic_DNA"/>
</dbReference>
<feature type="domain" description="Phage tail assembly chaperone-like" evidence="1">
    <location>
        <begin position="67"/>
        <end position="132"/>
    </location>
</feature>